<sequence length="108" mass="11783">MLAMPSVTLACPDTGRQNRLAAQLADMIPGAATIRVSFSDPTQTWPHLHAIAKDEAGKTMELSRTTARVAGRWILRVWPDADWTRPHTFDLVDASLTRSDLVAAGRGC</sequence>
<proteinExistence type="predicted"/>
<protein>
    <submittedName>
        <fullName evidence="1">Transcriptional regulator</fullName>
    </submittedName>
</protein>
<reference evidence="1 2" key="1">
    <citation type="submission" date="2023-05" db="EMBL/GenBank/DDBJ databases">
        <title>Draft genome sequence of Streptomyces sp. B-S-A6 isolated from a cave soil in Thailand.</title>
        <authorList>
            <person name="Chamroensaksri N."/>
            <person name="Muangham S."/>
        </authorList>
    </citation>
    <scope>NUCLEOTIDE SEQUENCE [LARGE SCALE GENOMIC DNA]</scope>
    <source>
        <strain evidence="1 2">B-S-A6</strain>
    </source>
</reference>
<dbReference type="Proteomes" id="UP001223978">
    <property type="component" value="Unassembled WGS sequence"/>
</dbReference>
<dbReference type="RefSeq" id="WP_282546806.1">
    <property type="nucleotide sequence ID" value="NZ_JASCIQ010000055.1"/>
</dbReference>
<evidence type="ECO:0000313" key="1">
    <source>
        <dbReference type="EMBL" id="MDI3408929.1"/>
    </source>
</evidence>
<keyword evidence="2" id="KW-1185">Reference proteome</keyword>
<comment type="caution">
    <text evidence="1">The sequence shown here is derived from an EMBL/GenBank/DDBJ whole genome shotgun (WGS) entry which is preliminary data.</text>
</comment>
<name>A0ABT6SLH7_9ACTN</name>
<dbReference type="EMBL" id="JASCIQ010000055">
    <property type="protein sequence ID" value="MDI3408929.1"/>
    <property type="molecule type" value="Genomic_DNA"/>
</dbReference>
<gene>
    <name evidence="1" type="ORF">QIS96_34575</name>
</gene>
<evidence type="ECO:0000313" key="2">
    <source>
        <dbReference type="Proteomes" id="UP001223978"/>
    </source>
</evidence>
<accession>A0ABT6SLH7</accession>
<organism evidence="1 2">
    <name type="scientific">Streptomyces cavernicola</name>
    <dbReference type="NCBI Taxonomy" id="3043613"/>
    <lineage>
        <taxon>Bacteria</taxon>
        <taxon>Bacillati</taxon>
        <taxon>Actinomycetota</taxon>
        <taxon>Actinomycetes</taxon>
        <taxon>Kitasatosporales</taxon>
        <taxon>Streptomycetaceae</taxon>
        <taxon>Streptomyces</taxon>
    </lineage>
</organism>